<sequence length="104" mass="12086">METVAFRMTLKPGMREEYTRRHRDIWPELADALHAAGIRDYRIFLDEATGHLFAIYQRADPHTTDALPALPIMRKWWDYMAELMDTHADNAPVTAPLVPVFHLP</sequence>
<keyword evidence="1 5" id="KW-0963">Cytoplasm</keyword>
<dbReference type="OrthoDB" id="9799608at2"/>
<evidence type="ECO:0000256" key="1">
    <source>
        <dbReference type="ARBA" id="ARBA00022490"/>
    </source>
</evidence>
<dbReference type="eggNOG" id="COG3254">
    <property type="taxonomic scope" value="Bacteria"/>
</dbReference>
<feature type="binding site" evidence="5">
    <location>
        <position position="41"/>
    </location>
    <ligand>
        <name>substrate</name>
    </ligand>
</feature>
<dbReference type="InterPro" id="IPR011008">
    <property type="entry name" value="Dimeric_a/b-barrel"/>
</dbReference>
<organism evidence="8 9">
    <name type="scientific">Caballeronia grimmiae</name>
    <dbReference type="NCBI Taxonomy" id="1071679"/>
    <lineage>
        <taxon>Bacteria</taxon>
        <taxon>Pseudomonadati</taxon>
        <taxon>Pseudomonadota</taxon>
        <taxon>Betaproteobacteria</taxon>
        <taxon>Burkholderiales</taxon>
        <taxon>Burkholderiaceae</taxon>
        <taxon>Caballeronia</taxon>
    </lineage>
</organism>
<comment type="caution">
    <text evidence="8">The sequence shown here is derived from an EMBL/GenBank/DDBJ whole genome shotgun (WGS) entry which is preliminary data.</text>
</comment>
<keyword evidence="10" id="KW-1185">Reference proteome</keyword>
<comment type="subunit">
    <text evidence="5">Homodimer.</text>
</comment>
<comment type="catalytic activity">
    <reaction evidence="5">
        <text>alpha-L-rhamnose = beta-L-rhamnose</text>
        <dbReference type="Rhea" id="RHEA:25584"/>
        <dbReference type="ChEBI" id="CHEBI:27586"/>
        <dbReference type="ChEBI" id="CHEBI:27907"/>
        <dbReference type="EC" id="5.1.3.32"/>
    </reaction>
</comment>
<dbReference type="PANTHER" id="PTHR34389:SF2">
    <property type="entry name" value="L-RHAMNOSE MUTAROTASE"/>
    <property type="match status" value="1"/>
</dbReference>
<reference evidence="7" key="1">
    <citation type="journal article" date="2014" name="Int. J. Syst. Evol. Microbiol.">
        <title>Complete genome of a new Firmicutes species belonging to the dominant human colonic microbiota ('Ruminococcus bicirculans') reveals two chromosomes and a selective capacity to utilize plant glucans.</title>
        <authorList>
            <consortium name="NISC Comparative Sequencing Program"/>
            <person name="Wegmann U."/>
            <person name="Louis P."/>
            <person name="Goesmann A."/>
            <person name="Henrissat B."/>
            <person name="Duncan S.H."/>
            <person name="Flint H.J."/>
        </authorList>
    </citation>
    <scope>NUCLEOTIDE SEQUENCE</scope>
    <source>
        <strain evidence="7">CGMCC 1.11013</strain>
    </source>
</reference>
<evidence type="ECO:0000313" key="8">
    <source>
        <dbReference type="EMBL" id="KDR28051.1"/>
    </source>
</evidence>
<dbReference type="GO" id="GO:0019301">
    <property type="term" value="P:rhamnose catabolic process"/>
    <property type="evidence" value="ECO:0007669"/>
    <property type="project" value="UniProtKB-UniRule"/>
</dbReference>
<dbReference type="Pfam" id="PF05336">
    <property type="entry name" value="rhaM"/>
    <property type="match status" value="1"/>
</dbReference>
<protein>
    <recommendedName>
        <fullName evidence="5 6">L-rhamnose mutarotase</fullName>
        <ecNumber evidence="5 6">5.1.3.32</ecNumber>
    </recommendedName>
    <alternativeName>
        <fullName evidence="5">Rhamnose 1-epimerase</fullName>
    </alternativeName>
    <alternativeName>
        <fullName evidence="5">Type-3 mutarotase</fullName>
    </alternativeName>
</protein>
<dbReference type="InterPro" id="IPR013448">
    <property type="entry name" value="L-rhamnose_mutarotase"/>
</dbReference>
<evidence type="ECO:0000256" key="3">
    <source>
        <dbReference type="ARBA" id="ARBA00023277"/>
    </source>
</evidence>
<dbReference type="Gene3D" id="3.30.70.100">
    <property type="match status" value="1"/>
</dbReference>
<evidence type="ECO:0000313" key="10">
    <source>
        <dbReference type="Proteomes" id="UP000597138"/>
    </source>
</evidence>
<evidence type="ECO:0000313" key="7">
    <source>
        <dbReference type="EMBL" id="GGD65533.1"/>
    </source>
</evidence>
<accession>A0A069NSM7</accession>
<evidence type="ECO:0000256" key="2">
    <source>
        <dbReference type="ARBA" id="ARBA00023235"/>
    </source>
</evidence>
<dbReference type="UniPathway" id="UPA00125"/>
<comment type="pathway">
    <text evidence="5">Carbohydrate metabolism; L-rhamnose metabolism.</text>
</comment>
<evidence type="ECO:0000256" key="5">
    <source>
        <dbReference type="HAMAP-Rule" id="MF_01663"/>
    </source>
</evidence>
<reference evidence="7" key="4">
    <citation type="submission" date="2024-05" db="EMBL/GenBank/DDBJ databases">
        <authorList>
            <person name="Sun Q."/>
            <person name="Zhou Y."/>
        </authorList>
    </citation>
    <scope>NUCLEOTIDE SEQUENCE</scope>
    <source>
        <strain evidence="7">CGMCC 1.11013</strain>
    </source>
</reference>
<feature type="binding site" evidence="5">
    <location>
        <begin position="76"/>
        <end position="77"/>
    </location>
    <ligand>
        <name>substrate</name>
    </ligand>
</feature>
<dbReference type="AlphaFoldDB" id="A0A069NSM7"/>
<evidence type="ECO:0000256" key="4">
    <source>
        <dbReference type="ARBA" id="ARBA00023308"/>
    </source>
</evidence>
<comment type="function">
    <text evidence="5">Involved in the anomeric conversion of L-rhamnose.</text>
</comment>
<dbReference type="RefSeq" id="WP_035969320.1">
    <property type="nucleotide sequence ID" value="NZ_BMEG01000002.1"/>
</dbReference>
<gene>
    <name evidence="5 7" type="primary">rhaM</name>
    <name evidence="8" type="ORF">BG57_20080</name>
    <name evidence="7" type="ORF">GCM10010985_19590</name>
</gene>
<proteinExistence type="inferred from homology"/>
<dbReference type="EC" id="5.1.3.32" evidence="5 6"/>
<feature type="binding site" evidence="5">
    <location>
        <position position="18"/>
    </location>
    <ligand>
        <name>substrate</name>
    </ligand>
</feature>
<keyword evidence="3 5" id="KW-0119">Carbohydrate metabolism</keyword>
<dbReference type="GO" id="GO:0005737">
    <property type="term" value="C:cytoplasm"/>
    <property type="evidence" value="ECO:0007669"/>
    <property type="project" value="UniProtKB-SubCell"/>
</dbReference>
<comment type="subcellular location">
    <subcellularLocation>
        <location evidence="5">Cytoplasm</location>
    </subcellularLocation>
</comment>
<dbReference type="PANTHER" id="PTHR34389">
    <property type="entry name" value="L-RHAMNOSE MUTAROTASE"/>
    <property type="match status" value="1"/>
</dbReference>
<dbReference type="Proteomes" id="UP000027439">
    <property type="component" value="Unassembled WGS sequence"/>
</dbReference>
<keyword evidence="4 5" id="KW-0684">Rhamnose metabolism</keyword>
<dbReference type="InterPro" id="IPR008000">
    <property type="entry name" value="Rham/fucose_mutarotase"/>
</dbReference>
<comment type="similarity">
    <text evidence="5">Belongs to the rhamnose mutarotase family.</text>
</comment>
<dbReference type="GO" id="GO:0062192">
    <property type="term" value="F:L-rhamnose mutarotase activity"/>
    <property type="evidence" value="ECO:0007669"/>
    <property type="project" value="UniProtKB-UniRule"/>
</dbReference>
<reference evidence="10" key="3">
    <citation type="journal article" date="2019" name="Int. J. Syst. Evol. Microbiol.">
        <title>The Global Catalogue of Microorganisms (GCM) 10K type strain sequencing project: providing services to taxonomists for standard genome sequencing and annotation.</title>
        <authorList>
            <consortium name="The Broad Institute Genomics Platform"/>
            <consortium name="The Broad Institute Genome Sequencing Center for Infectious Disease"/>
            <person name="Wu L."/>
            <person name="Ma J."/>
        </authorList>
    </citation>
    <scope>NUCLEOTIDE SEQUENCE [LARGE SCALE GENOMIC DNA]</scope>
    <source>
        <strain evidence="10">CGMCC 1.11013</strain>
    </source>
</reference>
<dbReference type="HAMAP" id="MF_01663">
    <property type="entry name" value="L_rham_rotase"/>
    <property type="match status" value="1"/>
</dbReference>
<dbReference type="Proteomes" id="UP000597138">
    <property type="component" value="Unassembled WGS sequence"/>
</dbReference>
<feature type="active site" description="Proton donor" evidence="5">
    <location>
        <position position="22"/>
    </location>
</feature>
<dbReference type="EMBL" id="JFHE01000038">
    <property type="protein sequence ID" value="KDR28051.1"/>
    <property type="molecule type" value="Genomic_DNA"/>
</dbReference>
<keyword evidence="2 5" id="KW-0413">Isomerase</keyword>
<reference evidence="8 9" key="2">
    <citation type="submission" date="2014-03" db="EMBL/GenBank/DDBJ databases">
        <title>Draft Genome Sequences of Four Burkholderia Strains.</title>
        <authorList>
            <person name="Liu X.Y."/>
            <person name="Li C.X."/>
            <person name="Xu J.H."/>
        </authorList>
    </citation>
    <scope>NUCLEOTIDE SEQUENCE [LARGE SCALE GENOMIC DNA]</scope>
    <source>
        <strain evidence="8 9">R27</strain>
    </source>
</reference>
<dbReference type="EMBL" id="BMEG01000002">
    <property type="protein sequence ID" value="GGD65533.1"/>
    <property type="molecule type" value="Genomic_DNA"/>
</dbReference>
<dbReference type="NCBIfam" id="TIGR02625">
    <property type="entry name" value="YiiL_rotase"/>
    <property type="match status" value="1"/>
</dbReference>
<dbReference type="SUPFAM" id="SSF54909">
    <property type="entry name" value="Dimeric alpha+beta barrel"/>
    <property type="match status" value="1"/>
</dbReference>
<evidence type="ECO:0000313" key="9">
    <source>
        <dbReference type="Proteomes" id="UP000027439"/>
    </source>
</evidence>
<dbReference type="STRING" id="1071679.BG57_20080"/>
<evidence type="ECO:0000256" key="6">
    <source>
        <dbReference type="NCBIfam" id="TIGR02625"/>
    </source>
</evidence>
<name>A0A069NSM7_9BURK</name>